<feature type="region of interest" description="Disordered" evidence="3">
    <location>
        <begin position="16"/>
        <end position="89"/>
    </location>
</feature>
<protein>
    <submittedName>
        <fullName evidence="6">Homeobox domain-containing protein</fullName>
    </submittedName>
</protein>
<evidence type="ECO:0000256" key="2">
    <source>
        <dbReference type="RuleBase" id="RU000682"/>
    </source>
</evidence>
<dbReference type="Pfam" id="PF00046">
    <property type="entry name" value="Homeodomain"/>
    <property type="match status" value="1"/>
</dbReference>
<feature type="compositionally biased region" description="Polar residues" evidence="3">
    <location>
        <begin position="70"/>
        <end position="80"/>
    </location>
</feature>
<feature type="region of interest" description="Disordered" evidence="3">
    <location>
        <begin position="413"/>
        <end position="435"/>
    </location>
</feature>
<dbReference type="EnsemblFungi" id="PTTG_03706-t43_1">
    <property type="protein sequence ID" value="PTTG_03706-t43_1-p1"/>
    <property type="gene ID" value="PTTG_03706"/>
</dbReference>
<feature type="compositionally biased region" description="Low complexity" evidence="3">
    <location>
        <begin position="307"/>
        <end position="319"/>
    </location>
</feature>
<dbReference type="AlphaFoldDB" id="A0A0C4ESD2"/>
<feature type="compositionally biased region" description="Low complexity" evidence="3">
    <location>
        <begin position="454"/>
        <end position="464"/>
    </location>
</feature>
<dbReference type="GO" id="GO:0003677">
    <property type="term" value="F:DNA binding"/>
    <property type="evidence" value="ECO:0007669"/>
    <property type="project" value="UniProtKB-UniRule"/>
</dbReference>
<feature type="compositionally biased region" description="Low complexity" evidence="3">
    <location>
        <begin position="46"/>
        <end position="65"/>
    </location>
</feature>
<feature type="compositionally biased region" description="Polar residues" evidence="3">
    <location>
        <begin position="16"/>
        <end position="34"/>
    </location>
</feature>
<dbReference type="CDD" id="cd00086">
    <property type="entry name" value="homeodomain"/>
    <property type="match status" value="1"/>
</dbReference>
<evidence type="ECO:0000256" key="3">
    <source>
        <dbReference type="SAM" id="MobiDB-lite"/>
    </source>
</evidence>
<keyword evidence="1 2" id="KW-0371">Homeobox</keyword>
<comment type="subcellular location">
    <subcellularLocation>
        <location evidence="1 2">Nucleus</location>
    </subcellularLocation>
</comment>
<dbReference type="InterPro" id="IPR001356">
    <property type="entry name" value="HD"/>
</dbReference>
<dbReference type="GO" id="GO:0005634">
    <property type="term" value="C:nucleus"/>
    <property type="evidence" value="ECO:0007669"/>
    <property type="project" value="UniProtKB-SubCell"/>
</dbReference>
<gene>
    <name evidence="5" type="ORF">PTTG_03706</name>
</gene>
<reference evidence="5" key="1">
    <citation type="submission" date="2009-11" db="EMBL/GenBank/DDBJ databases">
        <authorList>
            <consortium name="The Broad Institute Genome Sequencing Platform"/>
            <person name="Ward D."/>
            <person name="Feldgarden M."/>
            <person name="Earl A."/>
            <person name="Young S.K."/>
            <person name="Zeng Q."/>
            <person name="Koehrsen M."/>
            <person name="Alvarado L."/>
            <person name="Berlin A."/>
            <person name="Bochicchio J."/>
            <person name="Borenstein D."/>
            <person name="Chapman S.B."/>
            <person name="Chen Z."/>
            <person name="Engels R."/>
            <person name="Freedman E."/>
            <person name="Gellesch M."/>
            <person name="Goldberg J."/>
            <person name="Griggs A."/>
            <person name="Gujja S."/>
            <person name="Heilman E."/>
            <person name="Heiman D."/>
            <person name="Hepburn T."/>
            <person name="Howarth C."/>
            <person name="Jen D."/>
            <person name="Larson L."/>
            <person name="Lewis B."/>
            <person name="Mehta T."/>
            <person name="Park D."/>
            <person name="Pearson M."/>
            <person name="Roberts A."/>
            <person name="Saif S."/>
            <person name="Shea T."/>
            <person name="Shenoy N."/>
            <person name="Sisk P."/>
            <person name="Stolte C."/>
            <person name="Sykes S."/>
            <person name="Thomson T."/>
            <person name="Walk T."/>
            <person name="White J."/>
            <person name="Yandava C."/>
            <person name="Izard J."/>
            <person name="Baranova O.V."/>
            <person name="Blanton J.M."/>
            <person name="Tanner A.C."/>
            <person name="Dewhirst F.E."/>
            <person name="Haas B."/>
            <person name="Nusbaum C."/>
            <person name="Birren B."/>
        </authorList>
    </citation>
    <scope>NUCLEOTIDE SEQUENCE [LARGE SCALE GENOMIC DNA]</scope>
    <source>
        <strain evidence="5">1-1 BBBD Race 1</strain>
    </source>
</reference>
<keyword evidence="7" id="KW-1185">Reference proteome</keyword>
<proteinExistence type="predicted"/>
<dbReference type="OrthoDB" id="2506590at2759"/>
<keyword evidence="1 2" id="KW-0539">Nucleus</keyword>
<evidence type="ECO:0000313" key="7">
    <source>
        <dbReference type="Proteomes" id="UP000005240"/>
    </source>
</evidence>
<feature type="domain" description="Homeobox" evidence="4">
    <location>
        <begin position="80"/>
        <end position="140"/>
    </location>
</feature>
<dbReference type="Proteomes" id="UP000005240">
    <property type="component" value="Unassembled WGS sequence"/>
</dbReference>
<keyword evidence="1 2" id="KW-0238">DNA-binding</keyword>
<reference evidence="6 7" key="3">
    <citation type="journal article" date="2017" name="G3 (Bethesda)">
        <title>Comparative analysis highlights variable genome content of wheat rusts and divergence of the mating loci.</title>
        <authorList>
            <person name="Cuomo C.A."/>
            <person name="Bakkeren G."/>
            <person name="Khalil H.B."/>
            <person name="Panwar V."/>
            <person name="Joly D."/>
            <person name="Linning R."/>
            <person name="Sakthikumar S."/>
            <person name="Song X."/>
            <person name="Adiconis X."/>
            <person name="Fan L."/>
            <person name="Goldberg J.M."/>
            <person name="Levin J.Z."/>
            <person name="Young S."/>
            <person name="Zeng Q."/>
            <person name="Anikster Y."/>
            <person name="Bruce M."/>
            <person name="Wang M."/>
            <person name="Yin C."/>
            <person name="McCallum B."/>
            <person name="Szabo L.J."/>
            <person name="Hulbert S."/>
            <person name="Chen X."/>
            <person name="Fellers J.P."/>
        </authorList>
    </citation>
    <scope>NUCLEOTIDE SEQUENCE</scope>
    <source>
        <strain evidence="6">isolate 1-1 / race 1 (BBBD)</strain>
        <strain evidence="7">Isolate 1-1 / race 1 (BBBD)</strain>
    </source>
</reference>
<feature type="DNA-binding region" description="Homeobox" evidence="1">
    <location>
        <begin position="82"/>
        <end position="141"/>
    </location>
</feature>
<reference evidence="5" key="2">
    <citation type="submission" date="2016-05" db="EMBL/GenBank/DDBJ databases">
        <title>Comparative analysis highlights variable genome content of wheat rusts and divergence of the mating loci.</title>
        <authorList>
            <person name="Cuomo C.A."/>
            <person name="Bakkeren G."/>
            <person name="Szabo L."/>
            <person name="Khalil H."/>
            <person name="Joly D."/>
            <person name="Goldberg J."/>
            <person name="Young S."/>
            <person name="Zeng Q."/>
            <person name="Fellers J."/>
        </authorList>
    </citation>
    <scope>NUCLEOTIDE SEQUENCE [LARGE SCALE GENOMIC DNA]</scope>
    <source>
        <strain evidence="5">1-1 BBBD Race 1</strain>
    </source>
</reference>
<dbReference type="Gene3D" id="1.10.10.60">
    <property type="entry name" value="Homeodomain-like"/>
    <property type="match status" value="1"/>
</dbReference>
<evidence type="ECO:0000313" key="6">
    <source>
        <dbReference type="EnsemblFungi" id="PTTG_03706-t43_1-p1"/>
    </source>
</evidence>
<reference evidence="6" key="4">
    <citation type="submission" date="2025-05" db="UniProtKB">
        <authorList>
            <consortium name="EnsemblFungi"/>
        </authorList>
    </citation>
    <scope>IDENTIFICATION</scope>
    <source>
        <strain evidence="6">isolate 1-1 / race 1 (BBBD)</strain>
    </source>
</reference>
<dbReference type="EMBL" id="ADAS02002449">
    <property type="protein sequence ID" value="OAV85837.1"/>
    <property type="molecule type" value="Genomic_DNA"/>
</dbReference>
<evidence type="ECO:0000313" key="5">
    <source>
        <dbReference type="EMBL" id="OAV85837.1"/>
    </source>
</evidence>
<dbReference type="InterPro" id="IPR009057">
    <property type="entry name" value="Homeodomain-like_sf"/>
</dbReference>
<organism evidence="5">
    <name type="scientific">Puccinia triticina (isolate 1-1 / race 1 (BBBD))</name>
    <name type="common">Brown leaf rust fungus</name>
    <dbReference type="NCBI Taxonomy" id="630390"/>
    <lineage>
        <taxon>Eukaryota</taxon>
        <taxon>Fungi</taxon>
        <taxon>Dikarya</taxon>
        <taxon>Basidiomycota</taxon>
        <taxon>Pucciniomycotina</taxon>
        <taxon>Pucciniomycetes</taxon>
        <taxon>Pucciniales</taxon>
        <taxon>Pucciniaceae</taxon>
        <taxon>Puccinia</taxon>
    </lineage>
</organism>
<sequence>MIDLQSATLPLFQSLSQHYQQQCSTGSDPESSLFESLLHQRPAKRSSSTSSSDESSPSPSSSSDTGATPPRNSQKPTSRSAVRHKPSPFTPWQSRSLLSILSYDDQLSSTEKELVGVVLGLSATQVNRWFCNARARELKRSKKYCALAKLEPGSCVLDPRKDRSSTTPDSVDGPASGPPQVHIDPRLFDESAGIGSGSALPAAHSTATRSSRSQSFLVDNEGDYQMGALAPGLSFALDRRLCPQVLRKDALPTAHHFPLSCPSLVHPSLPSSATLPSPPSPVKAGDSASSVFEHIDFFPPLHPESDPLPSSSPPSCRSLEGQPCRLTTPTLGPANISFDELLQRCFGSLDSHPSTNEDAERSFLLAGEAGARPQPPTPPVSDPQQVMTLEDLLLLHQQSWNAISRALATPPLDASSSSVTCSPSPPPDPFSYPTSGSVPCPNLSFDPYSIILPDSASSSSDSDSGLSMPWSPPVPACSTLHEYGDPMGS</sequence>
<evidence type="ECO:0000259" key="4">
    <source>
        <dbReference type="PROSITE" id="PS50071"/>
    </source>
</evidence>
<dbReference type="VEuPathDB" id="FungiDB:PTTG_03706"/>
<feature type="region of interest" description="Disordered" evidence="3">
    <location>
        <begin position="156"/>
        <end position="185"/>
    </location>
</feature>
<accession>A0A0C4ESD2</accession>
<dbReference type="SMART" id="SM00389">
    <property type="entry name" value="HOX"/>
    <property type="match status" value="1"/>
</dbReference>
<dbReference type="SUPFAM" id="SSF46689">
    <property type="entry name" value="Homeodomain-like"/>
    <property type="match status" value="1"/>
</dbReference>
<feature type="region of interest" description="Disordered" evidence="3">
    <location>
        <begin position="302"/>
        <end position="321"/>
    </location>
</feature>
<evidence type="ECO:0000256" key="1">
    <source>
        <dbReference type="PROSITE-ProRule" id="PRU00108"/>
    </source>
</evidence>
<feature type="region of interest" description="Disordered" evidence="3">
    <location>
        <begin position="451"/>
        <end position="489"/>
    </location>
</feature>
<dbReference type="PROSITE" id="PS50071">
    <property type="entry name" value="HOMEOBOX_2"/>
    <property type="match status" value="1"/>
</dbReference>
<name>A0A0C4ESD2_PUCT1</name>